<accession>A0A561QVV3</accession>
<keyword evidence="2" id="KW-1185">Reference proteome</keyword>
<proteinExistence type="predicted"/>
<dbReference type="EMBL" id="VIWP01000003">
    <property type="protein sequence ID" value="TWF54482.1"/>
    <property type="molecule type" value="Genomic_DNA"/>
</dbReference>
<evidence type="ECO:0000313" key="1">
    <source>
        <dbReference type="EMBL" id="TWF54482.1"/>
    </source>
</evidence>
<protein>
    <submittedName>
        <fullName evidence="1">Uncharacterized protein</fullName>
    </submittedName>
</protein>
<evidence type="ECO:0000313" key="2">
    <source>
        <dbReference type="Proteomes" id="UP000320653"/>
    </source>
</evidence>
<reference evidence="1 2" key="1">
    <citation type="submission" date="2019-06" db="EMBL/GenBank/DDBJ databases">
        <title>Sorghum-associated microbial communities from plants grown in Nebraska, USA.</title>
        <authorList>
            <person name="Schachtman D."/>
        </authorList>
    </citation>
    <scope>NUCLEOTIDE SEQUENCE [LARGE SCALE GENOMIC DNA]</scope>
    <source>
        <strain evidence="1 2">1225</strain>
    </source>
</reference>
<sequence length="53" mass="6053">MQATSAALEGGLKWRKKNRQIFGIDRQPTSGQLGITQRRRLSFQIEQRLVIGI</sequence>
<name>A0A561QVV3_9HYPH</name>
<dbReference type="AlphaFoldDB" id="A0A561QVV3"/>
<gene>
    <name evidence="1" type="ORF">FHW37_103349</name>
</gene>
<comment type="caution">
    <text evidence="1">The sequence shown here is derived from an EMBL/GenBank/DDBJ whole genome shotgun (WGS) entry which is preliminary data.</text>
</comment>
<organism evidence="1 2">
    <name type="scientific">Neorhizobium alkalisoli</name>
    <dbReference type="NCBI Taxonomy" id="528178"/>
    <lineage>
        <taxon>Bacteria</taxon>
        <taxon>Pseudomonadati</taxon>
        <taxon>Pseudomonadota</taxon>
        <taxon>Alphaproteobacteria</taxon>
        <taxon>Hyphomicrobiales</taxon>
        <taxon>Rhizobiaceae</taxon>
        <taxon>Rhizobium/Agrobacterium group</taxon>
        <taxon>Neorhizobium</taxon>
    </lineage>
</organism>
<dbReference type="Proteomes" id="UP000320653">
    <property type="component" value="Unassembled WGS sequence"/>
</dbReference>